<dbReference type="GO" id="GO:0070063">
    <property type="term" value="F:RNA polymerase binding"/>
    <property type="evidence" value="ECO:0007669"/>
    <property type="project" value="InterPro"/>
</dbReference>
<dbReference type="AlphaFoldDB" id="A0A160TGW8"/>
<dbReference type="SUPFAM" id="SSF54534">
    <property type="entry name" value="FKBP-like"/>
    <property type="match status" value="1"/>
</dbReference>
<reference evidence="2" key="1">
    <citation type="submission" date="2015-10" db="EMBL/GenBank/DDBJ databases">
        <authorList>
            <person name="Gilbert D.G."/>
        </authorList>
    </citation>
    <scope>NUCLEOTIDE SEQUENCE</scope>
</reference>
<dbReference type="GO" id="GO:0003677">
    <property type="term" value="F:DNA binding"/>
    <property type="evidence" value="ECO:0007669"/>
    <property type="project" value="InterPro"/>
</dbReference>
<evidence type="ECO:0000259" key="1">
    <source>
        <dbReference type="Pfam" id="PF01272"/>
    </source>
</evidence>
<dbReference type="InterPro" id="IPR023459">
    <property type="entry name" value="Tscrpt_elong_fac_GreA/B_fam"/>
</dbReference>
<sequence>MTNPASARPPERPPIHVIDSEYDAIAALALQARHRQPEVAGLLLAELDRAEVHTARELPARIVSMHSVVTFLDRGSDASRTVELVYPQEADIDAGKVSILTPVGAGLIGLSQGDSILWPDRDGHERWLEIVDVRAPAA</sequence>
<dbReference type="InterPro" id="IPR001437">
    <property type="entry name" value="Tscrpt_elong_fac_GreA/B_C"/>
</dbReference>
<keyword evidence="2" id="KW-0418">Kinase</keyword>
<organism evidence="2">
    <name type="scientific">hydrothermal vent metagenome</name>
    <dbReference type="NCBI Taxonomy" id="652676"/>
    <lineage>
        <taxon>unclassified sequences</taxon>
        <taxon>metagenomes</taxon>
        <taxon>ecological metagenomes</taxon>
    </lineage>
</organism>
<dbReference type="NCBIfam" id="NF004396">
    <property type="entry name" value="PRK05753.1"/>
    <property type="match status" value="1"/>
</dbReference>
<dbReference type="Pfam" id="PF01272">
    <property type="entry name" value="GreA_GreB"/>
    <property type="match status" value="1"/>
</dbReference>
<dbReference type="PANTHER" id="PTHR30437">
    <property type="entry name" value="TRANSCRIPTION ELONGATION FACTOR GREA"/>
    <property type="match status" value="1"/>
</dbReference>
<evidence type="ECO:0000313" key="2">
    <source>
        <dbReference type="EMBL" id="CUS43238.1"/>
    </source>
</evidence>
<dbReference type="EMBL" id="CZQE01000021">
    <property type="protein sequence ID" value="CUS43238.1"/>
    <property type="molecule type" value="Genomic_DNA"/>
</dbReference>
<dbReference type="Gene3D" id="3.10.50.30">
    <property type="entry name" value="Transcription elongation factor, GreA/GreB, C-terminal domain"/>
    <property type="match status" value="1"/>
</dbReference>
<keyword evidence="2" id="KW-0808">Transferase</keyword>
<protein>
    <submittedName>
        <fullName evidence="2">Regulator of nucleoside diphosphate kinase</fullName>
    </submittedName>
</protein>
<dbReference type="GO" id="GO:0006354">
    <property type="term" value="P:DNA-templated transcription elongation"/>
    <property type="evidence" value="ECO:0007669"/>
    <property type="project" value="TreeGrafter"/>
</dbReference>
<proteinExistence type="predicted"/>
<accession>A0A160TGW8</accession>
<dbReference type="PANTHER" id="PTHR30437:SF5">
    <property type="entry name" value="REGULATOR OF NUCLEOSIDE DIPHOSPHATE KINASE"/>
    <property type="match status" value="1"/>
</dbReference>
<dbReference type="InterPro" id="IPR036953">
    <property type="entry name" value="GreA/GreB_C_sf"/>
</dbReference>
<gene>
    <name evidence="2" type="ORF">MGWOODY_Smn3592</name>
</gene>
<dbReference type="GO" id="GO:0016301">
    <property type="term" value="F:kinase activity"/>
    <property type="evidence" value="ECO:0007669"/>
    <property type="project" value="UniProtKB-KW"/>
</dbReference>
<name>A0A160TGW8_9ZZZZ</name>
<feature type="domain" description="Transcription elongation factor GreA/GreB C-terminal" evidence="1">
    <location>
        <begin position="61"/>
        <end position="134"/>
    </location>
</feature>
<dbReference type="GO" id="GO:0032784">
    <property type="term" value="P:regulation of DNA-templated transcription elongation"/>
    <property type="evidence" value="ECO:0007669"/>
    <property type="project" value="InterPro"/>
</dbReference>